<gene>
    <name evidence="4" type="ORF">C7460_10127</name>
</gene>
<dbReference type="AlphaFoldDB" id="A0A3D9LJS9"/>
<proteinExistence type="inferred from homology"/>
<dbReference type="Pfam" id="PF00657">
    <property type="entry name" value="Lipase_GDSL"/>
    <property type="match status" value="1"/>
</dbReference>
<comment type="caution">
    <text evidence="4">The sequence shown here is derived from an EMBL/GenBank/DDBJ whole genome shotgun (WGS) entry which is preliminary data.</text>
</comment>
<protein>
    <submittedName>
        <fullName evidence="4">Putative secreted protein (Por secretion system target)</fullName>
    </submittedName>
</protein>
<dbReference type="InterPro" id="IPR036514">
    <property type="entry name" value="SGNH_hydro_sf"/>
</dbReference>
<keyword evidence="3" id="KW-0732">Signal</keyword>
<dbReference type="InterPro" id="IPR008979">
    <property type="entry name" value="Galactose-bd-like_sf"/>
</dbReference>
<dbReference type="SUPFAM" id="SSF49785">
    <property type="entry name" value="Galactose-binding domain-like"/>
    <property type="match status" value="1"/>
</dbReference>
<dbReference type="PANTHER" id="PTHR43695:SF1">
    <property type="entry name" value="RHAMNOGALACTURONAN ACETYLESTERASE"/>
    <property type="match status" value="1"/>
</dbReference>
<reference evidence="4 5" key="1">
    <citation type="submission" date="2018-07" db="EMBL/GenBank/DDBJ databases">
        <title>Genomic Encyclopedia of Type Strains, Phase IV (KMG-IV): sequencing the most valuable type-strain genomes for metagenomic binning, comparative biology and taxonomic classification.</title>
        <authorList>
            <person name="Goeker M."/>
        </authorList>
    </citation>
    <scope>NUCLEOTIDE SEQUENCE [LARGE SCALE GENOMIC DNA]</scope>
    <source>
        <strain evidence="4 5">DSM 4134</strain>
    </source>
</reference>
<dbReference type="Proteomes" id="UP000256779">
    <property type="component" value="Unassembled WGS sequence"/>
</dbReference>
<keyword evidence="2" id="KW-0378">Hydrolase</keyword>
<dbReference type="InterPro" id="IPR037459">
    <property type="entry name" value="RhgT-like"/>
</dbReference>
<dbReference type="Gene3D" id="3.40.50.1110">
    <property type="entry name" value="SGNH hydrolase"/>
    <property type="match status" value="1"/>
</dbReference>
<evidence type="ECO:0000256" key="2">
    <source>
        <dbReference type="ARBA" id="ARBA00022801"/>
    </source>
</evidence>
<name>A0A3D9LJS9_MARFU</name>
<dbReference type="RefSeq" id="WP_115866036.1">
    <property type="nucleotide sequence ID" value="NZ_QREG01000001.1"/>
</dbReference>
<sequence>MKYWSVVAVVCFFLFQSFASGAIAIKGNHLRAPEGSDYVWFLDGGVLSGEEGQQLEVEKNGTYLVTYRDKSGSTRRSTVAVVRTKEGVRRIYLIGDSTVQNYPSSSYPMTGWGQVLGHFFDAEKVAISNRAIGGRSSRTFHEQGRWESVKNELNVGDFVFIQFGHNDRSSNPDRHTDTAQYKNYLEIYVKETRALGATPVLVSPMVMHSFQPDTLYNRFREGRNDYRGAMLEVANKLQAPFIDLNLRSYEYVRSVGEQLAADYLFMKFPAGVYSNYPKGLNDGTHFQEMGALAMARLVSDGVADLVGFEEINYLKEALMPTYQIEFSLTPTHLGYVIPSFEAPKGARVTRRAILNSDIGYTFMRWEDGAGTTVSEGQKIETFTMEGYDQAYSAIVADCMGVESGSSLFDNCFNCLTDTLLAPPCANRVESENACEASGIVDQQMEYGVENQFTIFLAGKTGLIHYPVHSSTGGNTSFGLKFKGDMDSQLADVYVNGALQVSGINLASTQEWAIVYFNLDIQKGKNTISIVFPNLKNLLAVDMLMTYRESELMATSCSLDLDEFEAGLVLQAANNSAPALFPNPFRNSLTIQTSGKLSYQVLTMSGVAVYSGTCRDRCVIGNELPVGSYLIKVTTATRVYSYLIVKQ</sequence>
<dbReference type="SUPFAM" id="SSF52266">
    <property type="entry name" value="SGNH hydrolase"/>
    <property type="match status" value="1"/>
</dbReference>
<feature type="signal peptide" evidence="3">
    <location>
        <begin position="1"/>
        <end position="19"/>
    </location>
</feature>
<comment type="similarity">
    <text evidence="1">Belongs to the 'GDSL' lipolytic enzyme family.</text>
</comment>
<feature type="chain" id="PRO_5017835483" evidence="3">
    <location>
        <begin position="20"/>
        <end position="646"/>
    </location>
</feature>
<dbReference type="EMBL" id="QREG01000001">
    <property type="protein sequence ID" value="REE05512.1"/>
    <property type="molecule type" value="Genomic_DNA"/>
</dbReference>
<dbReference type="InterPro" id="IPR001087">
    <property type="entry name" value="GDSL"/>
</dbReference>
<evidence type="ECO:0000256" key="1">
    <source>
        <dbReference type="ARBA" id="ARBA00008668"/>
    </source>
</evidence>
<evidence type="ECO:0000256" key="3">
    <source>
        <dbReference type="SAM" id="SignalP"/>
    </source>
</evidence>
<evidence type="ECO:0000313" key="4">
    <source>
        <dbReference type="EMBL" id="REE05512.1"/>
    </source>
</evidence>
<dbReference type="Gene3D" id="2.60.120.260">
    <property type="entry name" value="Galactose-binding domain-like"/>
    <property type="match status" value="1"/>
</dbReference>
<accession>A0A3D9LJS9</accession>
<dbReference type="OrthoDB" id="9807041at2"/>
<organism evidence="4 5">
    <name type="scientific">Marinoscillum furvescens DSM 4134</name>
    <dbReference type="NCBI Taxonomy" id="1122208"/>
    <lineage>
        <taxon>Bacteria</taxon>
        <taxon>Pseudomonadati</taxon>
        <taxon>Bacteroidota</taxon>
        <taxon>Cytophagia</taxon>
        <taxon>Cytophagales</taxon>
        <taxon>Reichenbachiellaceae</taxon>
        <taxon>Marinoscillum</taxon>
    </lineage>
</organism>
<dbReference type="PANTHER" id="PTHR43695">
    <property type="entry name" value="PUTATIVE (AFU_ORTHOLOGUE AFUA_2G17250)-RELATED"/>
    <property type="match status" value="1"/>
</dbReference>
<dbReference type="CDD" id="cd01821">
    <property type="entry name" value="Rhamnogalacturan_acetylesterase_like"/>
    <property type="match status" value="1"/>
</dbReference>
<keyword evidence="5" id="KW-1185">Reference proteome</keyword>
<evidence type="ECO:0000313" key="5">
    <source>
        <dbReference type="Proteomes" id="UP000256779"/>
    </source>
</evidence>
<dbReference type="GO" id="GO:0016788">
    <property type="term" value="F:hydrolase activity, acting on ester bonds"/>
    <property type="evidence" value="ECO:0007669"/>
    <property type="project" value="InterPro"/>
</dbReference>